<evidence type="ECO:0000313" key="4">
    <source>
        <dbReference type="Proteomes" id="UP000198658"/>
    </source>
</evidence>
<evidence type="ECO:0000259" key="2">
    <source>
        <dbReference type="Pfam" id="PF00144"/>
    </source>
</evidence>
<dbReference type="InterPro" id="IPR050789">
    <property type="entry name" value="Diverse_Enzym_Activities"/>
</dbReference>
<dbReference type="SUPFAM" id="SSF56601">
    <property type="entry name" value="beta-lactamase/transpeptidase-like"/>
    <property type="match status" value="1"/>
</dbReference>
<feature type="domain" description="Beta-lactamase-related" evidence="2">
    <location>
        <begin position="100"/>
        <end position="390"/>
    </location>
</feature>
<sequence>MTIKLKVKSLLTVALLSSFGSFTAASAEENNGPSPEANAAEAVLSFRDVPYLDKAFIDTAPADRKDGIVVGELGIDGGNKNMLIKLAQEIADGKHGNFDSLLIAHKGKLLFESYYLRGRINLPHPQASATKAYTGLALGRAIQLGYLTMADLDKPLVSFLKDLDPKKFVEGAEQVTLHKALTMRGGLRISKEQREEFEKNPNKLKGQRQVQALLEHSAPITLESQSFSYGNFNPPLVMQVIDAVVPGTAQEFIKNELLEKMGITNYHWRTADSGLPEAGWRVSMTSRAMVKWGILAMNKGKWNGEQLIPEAFVDKATNRIIYTGDDDVFGGGKDVSNQGYGYFWWTADLKYGNKSYFSASAQGGGGQYIILIEELDLMVMVTAHDRDNSTLQITAERILPAFI</sequence>
<dbReference type="EMBL" id="FNQO01000002">
    <property type="protein sequence ID" value="SEA12943.1"/>
    <property type="molecule type" value="Genomic_DNA"/>
</dbReference>
<accession>A0A1H3YN65</accession>
<dbReference type="PANTHER" id="PTHR43283:SF7">
    <property type="entry name" value="BETA-LACTAMASE-RELATED DOMAIN-CONTAINING PROTEIN"/>
    <property type="match status" value="1"/>
</dbReference>
<protein>
    <submittedName>
        <fullName evidence="3">CubicO group peptidase, beta-lactamase class C family</fullName>
    </submittedName>
</protein>
<dbReference type="STRING" id="658218.SAMN05216562_1874"/>
<dbReference type="AlphaFoldDB" id="A0A1H3YN65"/>
<organism evidence="3 4">
    <name type="scientific">Microbulbifer marinus</name>
    <dbReference type="NCBI Taxonomy" id="658218"/>
    <lineage>
        <taxon>Bacteria</taxon>
        <taxon>Pseudomonadati</taxon>
        <taxon>Pseudomonadota</taxon>
        <taxon>Gammaproteobacteria</taxon>
        <taxon>Cellvibrionales</taxon>
        <taxon>Microbulbiferaceae</taxon>
        <taxon>Microbulbifer</taxon>
    </lineage>
</organism>
<reference evidence="4" key="1">
    <citation type="submission" date="2016-10" db="EMBL/GenBank/DDBJ databases">
        <authorList>
            <person name="Varghese N."/>
            <person name="Submissions S."/>
        </authorList>
    </citation>
    <scope>NUCLEOTIDE SEQUENCE [LARGE SCALE GENOMIC DNA]</scope>
    <source>
        <strain evidence="4">CGMCC 1.10657</strain>
    </source>
</reference>
<dbReference type="Pfam" id="PF00144">
    <property type="entry name" value="Beta-lactamase"/>
    <property type="match status" value="1"/>
</dbReference>
<dbReference type="InterPro" id="IPR012338">
    <property type="entry name" value="Beta-lactam/transpept-like"/>
</dbReference>
<gene>
    <name evidence="3" type="ORF">SAMN05216562_1874</name>
</gene>
<dbReference type="RefSeq" id="WP_091387541.1">
    <property type="nucleotide sequence ID" value="NZ_FNQO01000002.1"/>
</dbReference>
<feature type="signal peptide" evidence="1">
    <location>
        <begin position="1"/>
        <end position="27"/>
    </location>
</feature>
<dbReference type="Gene3D" id="3.40.710.10">
    <property type="entry name" value="DD-peptidase/beta-lactamase superfamily"/>
    <property type="match status" value="1"/>
</dbReference>
<keyword evidence="4" id="KW-1185">Reference proteome</keyword>
<proteinExistence type="predicted"/>
<keyword evidence="1" id="KW-0732">Signal</keyword>
<evidence type="ECO:0000313" key="3">
    <source>
        <dbReference type="EMBL" id="SEA12943.1"/>
    </source>
</evidence>
<dbReference type="Proteomes" id="UP000198658">
    <property type="component" value="Unassembled WGS sequence"/>
</dbReference>
<dbReference type="OrthoDB" id="9814204at2"/>
<dbReference type="InterPro" id="IPR001466">
    <property type="entry name" value="Beta-lactam-related"/>
</dbReference>
<name>A0A1H3YN65_9GAMM</name>
<dbReference type="PANTHER" id="PTHR43283">
    <property type="entry name" value="BETA-LACTAMASE-RELATED"/>
    <property type="match status" value="1"/>
</dbReference>
<evidence type="ECO:0000256" key="1">
    <source>
        <dbReference type="SAM" id="SignalP"/>
    </source>
</evidence>
<feature type="chain" id="PRO_5011479265" evidence="1">
    <location>
        <begin position="28"/>
        <end position="403"/>
    </location>
</feature>